<gene>
    <name evidence="1" type="ORF">FNU79_14095</name>
</gene>
<keyword evidence="2" id="KW-1185">Reference proteome</keyword>
<dbReference type="RefSeq" id="WP_143721446.1">
    <property type="nucleotide sequence ID" value="NZ_VKDB01000018.1"/>
</dbReference>
<evidence type="ECO:0000313" key="2">
    <source>
        <dbReference type="Proteomes" id="UP000316092"/>
    </source>
</evidence>
<dbReference type="EMBL" id="VKDB01000018">
    <property type="protein sequence ID" value="TSA82144.1"/>
    <property type="molecule type" value="Genomic_DNA"/>
</dbReference>
<dbReference type="AlphaFoldDB" id="A0A553UPJ2"/>
<sequence>MASQLNPLVLELYFGSLAGEQATQYFATLSAFGERVQHEWPRYGVFDYTLSLEEGSGIEWKAEPLPEESVRVVQAVKDYASQFPTSSPEQVEALLKALVTQGQVQLSDEADDVLDTAWAMEDVQLVSLGLHLAHPDTFVPYGFKTMGFPGLHQELLQIAAAFDIPLPVVAAKNDTLGRWLYFGQFSAALQAFRQRHDLTVPGLLAVLYHFGPLYVQSEARDELPAPRHAWLLVGNGKQDNDYGALEAMTPEDVTHWQGSLDMQRGDVCVMYVRSPVKEVHSLLRVMEDAYVDPFFHYKHAVQIGEIQRVPRIPFQALKADPVFGASSHIGRNLQGTSGQMLSSAEYNAVLNLLATRGLDLSKVPRLAEHAETDLTDLSNERDVEVKLVEPLLRRLGLTEKDWIRQLPVRMGRGERNYPDYAIGVTGTHPEQRVHALVEVKYRASGELAWKDAFQQAMSYGMRLGAQTLLLAAADGVRFYQRRHDQFTFESGEERAWSELRDDVLLRLGRMVIPGR</sequence>
<reference evidence="1 2" key="1">
    <citation type="submission" date="2019-07" db="EMBL/GenBank/DDBJ databases">
        <title>Deinococcus detaillus sp. nov., isolated from humus soil in Antarctica.</title>
        <authorList>
            <person name="Zhang K."/>
        </authorList>
    </citation>
    <scope>NUCLEOTIDE SEQUENCE [LARGE SCALE GENOMIC DNA]</scope>
    <source>
        <strain evidence="1 2">H1</strain>
    </source>
</reference>
<dbReference type="InterPro" id="IPR015947">
    <property type="entry name" value="PUA-like_sf"/>
</dbReference>
<organism evidence="1 2">
    <name type="scientific">Deinococcus detaillensis</name>
    <dbReference type="NCBI Taxonomy" id="2592048"/>
    <lineage>
        <taxon>Bacteria</taxon>
        <taxon>Thermotogati</taxon>
        <taxon>Deinococcota</taxon>
        <taxon>Deinococci</taxon>
        <taxon>Deinococcales</taxon>
        <taxon>Deinococcaceae</taxon>
        <taxon>Deinococcus</taxon>
    </lineage>
</organism>
<protein>
    <submittedName>
        <fullName evidence="1">Type I restriction enzyme HsdR N-terminal domain-containing protein</fullName>
    </submittedName>
</protein>
<name>A0A553UPJ2_9DEIO</name>
<accession>A0A553UPJ2</accession>
<evidence type="ECO:0000313" key="1">
    <source>
        <dbReference type="EMBL" id="TSA82144.1"/>
    </source>
</evidence>
<dbReference type="OrthoDB" id="53782at2"/>
<dbReference type="SUPFAM" id="SSF88697">
    <property type="entry name" value="PUA domain-like"/>
    <property type="match status" value="1"/>
</dbReference>
<proteinExistence type="predicted"/>
<dbReference type="Proteomes" id="UP000316092">
    <property type="component" value="Unassembled WGS sequence"/>
</dbReference>
<comment type="caution">
    <text evidence="1">The sequence shown here is derived from an EMBL/GenBank/DDBJ whole genome shotgun (WGS) entry which is preliminary data.</text>
</comment>